<evidence type="ECO:0000313" key="6">
    <source>
        <dbReference type="EMBL" id="HIX95704.1"/>
    </source>
</evidence>
<evidence type="ECO:0000313" key="7">
    <source>
        <dbReference type="Proteomes" id="UP000886751"/>
    </source>
</evidence>
<dbReference type="SUPFAM" id="SSF55931">
    <property type="entry name" value="Glutamine synthetase/guanido kinase"/>
    <property type="match status" value="1"/>
</dbReference>
<keyword evidence="4" id="KW-0067">ATP-binding</keyword>
<dbReference type="Proteomes" id="UP000886751">
    <property type="component" value="Unassembled WGS sequence"/>
</dbReference>
<dbReference type="EC" id="6.3.2.2" evidence="1"/>
<dbReference type="GO" id="GO:0005524">
    <property type="term" value="F:ATP binding"/>
    <property type="evidence" value="ECO:0007669"/>
    <property type="project" value="UniProtKB-KW"/>
</dbReference>
<gene>
    <name evidence="6" type="ORF">H9846_09645</name>
</gene>
<protein>
    <recommendedName>
        <fullName evidence="1">glutamate--cysteine ligase</fullName>
        <ecNumber evidence="1">6.3.2.2</ecNumber>
    </recommendedName>
</protein>
<evidence type="ECO:0000256" key="4">
    <source>
        <dbReference type="ARBA" id="ARBA00022840"/>
    </source>
</evidence>
<dbReference type="InterPro" id="IPR006336">
    <property type="entry name" value="GCS2"/>
</dbReference>
<dbReference type="AlphaFoldDB" id="A0A9D1Y2K2"/>
<dbReference type="GO" id="GO:0006750">
    <property type="term" value="P:glutathione biosynthetic process"/>
    <property type="evidence" value="ECO:0007669"/>
    <property type="project" value="InterPro"/>
</dbReference>
<evidence type="ECO:0000256" key="1">
    <source>
        <dbReference type="ARBA" id="ARBA00012220"/>
    </source>
</evidence>
<dbReference type="GO" id="GO:0004357">
    <property type="term" value="F:glutamate-cysteine ligase activity"/>
    <property type="evidence" value="ECO:0007669"/>
    <property type="project" value="UniProtKB-EC"/>
</dbReference>
<evidence type="ECO:0000256" key="3">
    <source>
        <dbReference type="ARBA" id="ARBA00022741"/>
    </source>
</evidence>
<comment type="catalytic activity">
    <reaction evidence="5">
        <text>L-cysteine + L-glutamate + ATP = gamma-L-glutamyl-L-cysteine + ADP + phosphate + H(+)</text>
        <dbReference type="Rhea" id="RHEA:13285"/>
        <dbReference type="ChEBI" id="CHEBI:15378"/>
        <dbReference type="ChEBI" id="CHEBI:29985"/>
        <dbReference type="ChEBI" id="CHEBI:30616"/>
        <dbReference type="ChEBI" id="CHEBI:35235"/>
        <dbReference type="ChEBI" id="CHEBI:43474"/>
        <dbReference type="ChEBI" id="CHEBI:58173"/>
        <dbReference type="ChEBI" id="CHEBI:456216"/>
        <dbReference type="EC" id="6.3.2.2"/>
    </reaction>
</comment>
<sequence>MAKLDEQKQALVDYFRRGCKPQGPLTLGLEAEHFLTHAGGDPVTFAEVQGILRQMQRAQDAPITIDGLYMGYTAAQYSVTLEPACQLEVSIAPQSDVRRMLAVYDQFRLQLDMTLAARGLRAWNVGYHPTRRAQDLPLIPKQRYEAMDRYFRHTGAGGIQMMRATASTQLSIDYYSEQDFVQKMRAACLLAPLLALLTDSAAHYQGHRNSGYSVRTRIWQDVDDDRCGVPPHLMEPDFGFARYAETVLTRPLIVALQGGRTVDVGEQTAQQVYGAQLQQSEIEHILSMFFFDVRLKSYLELRVADSMPAPYIAAYAQLIKAVFGSQAALQNVLRHYAGMGAVDIANAKLAVCRDGYGAWVYGRPAAQELAWLLLQARSRLSSPEDRARLAPLAALAAGRKTIWEQETGL</sequence>
<dbReference type="PANTHER" id="PTHR34378">
    <property type="entry name" value="GLUTAMATE--CYSTEINE LIGASE, CHLOROPLASTIC"/>
    <property type="match status" value="1"/>
</dbReference>
<dbReference type="Gene3D" id="3.30.590.20">
    <property type="match status" value="1"/>
</dbReference>
<dbReference type="InterPro" id="IPR035434">
    <property type="entry name" value="GCL_bact_plant"/>
</dbReference>
<dbReference type="InterPro" id="IPR014746">
    <property type="entry name" value="Gln_synth/guanido_kin_cat_dom"/>
</dbReference>
<keyword evidence="3" id="KW-0547">Nucleotide-binding</keyword>
<comment type="caution">
    <text evidence="6">The sequence shown here is derived from an EMBL/GenBank/DDBJ whole genome shotgun (WGS) entry which is preliminary data.</text>
</comment>
<organism evidence="6 7">
    <name type="scientific">Candidatus Gemmiger excrementipullorum</name>
    <dbReference type="NCBI Taxonomy" id="2838610"/>
    <lineage>
        <taxon>Bacteria</taxon>
        <taxon>Bacillati</taxon>
        <taxon>Bacillota</taxon>
        <taxon>Clostridia</taxon>
        <taxon>Eubacteriales</taxon>
        <taxon>Gemmiger</taxon>
    </lineage>
</organism>
<reference evidence="6" key="1">
    <citation type="journal article" date="2021" name="PeerJ">
        <title>Extensive microbial diversity within the chicken gut microbiome revealed by metagenomics and culture.</title>
        <authorList>
            <person name="Gilroy R."/>
            <person name="Ravi A."/>
            <person name="Getino M."/>
            <person name="Pursley I."/>
            <person name="Horton D.L."/>
            <person name="Alikhan N.F."/>
            <person name="Baker D."/>
            <person name="Gharbi K."/>
            <person name="Hall N."/>
            <person name="Watson M."/>
            <person name="Adriaenssens E.M."/>
            <person name="Foster-Nyarko E."/>
            <person name="Jarju S."/>
            <person name="Secka A."/>
            <person name="Antonio M."/>
            <person name="Oren A."/>
            <person name="Chaudhuri R.R."/>
            <person name="La Ragione R."/>
            <person name="Hildebrand F."/>
            <person name="Pallen M.J."/>
        </authorList>
    </citation>
    <scope>NUCLEOTIDE SEQUENCE</scope>
    <source>
        <strain evidence="6">ChiHecec2B26-7398</strain>
    </source>
</reference>
<dbReference type="Pfam" id="PF04107">
    <property type="entry name" value="GCS2"/>
    <property type="match status" value="1"/>
</dbReference>
<proteinExistence type="predicted"/>
<keyword evidence="2" id="KW-0436">Ligase</keyword>
<evidence type="ECO:0000256" key="2">
    <source>
        <dbReference type="ARBA" id="ARBA00022598"/>
    </source>
</evidence>
<accession>A0A9D1Y2K2</accession>
<dbReference type="PANTHER" id="PTHR34378:SF1">
    <property type="entry name" value="GLUTAMATE--CYSTEINE LIGASE, CHLOROPLASTIC"/>
    <property type="match status" value="1"/>
</dbReference>
<dbReference type="EMBL" id="DXEI01000141">
    <property type="protein sequence ID" value="HIX95704.1"/>
    <property type="molecule type" value="Genomic_DNA"/>
</dbReference>
<evidence type="ECO:0000256" key="5">
    <source>
        <dbReference type="ARBA" id="ARBA00048819"/>
    </source>
</evidence>
<name>A0A9D1Y2K2_9FIRM</name>
<reference evidence="6" key="2">
    <citation type="submission" date="2021-04" db="EMBL/GenBank/DDBJ databases">
        <authorList>
            <person name="Gilroy R."/>
        </authorList>
    </citation>
    <scope>NUCLEOTIDE SEQUENCE</scope>
    <source>
        <strain evidence="6">ChiHecec2B26-7398</strain>
    </source>
</reference>